<dbReference type="GO" id="GO:0000785">
    <property type="term" value="C:chromatin"/>
    <property type="evidence" value="ECO:0007669"/>
    <property type="project" value="TreeGrafter"/>
</dbReference>
<accession>A0A1V6PGK5</accession>
<protein>
    <recommendedName>
        <fullName evidence="7">Xylanolytic transcriptional activator regulatory domain-containing protein</fullName>
    </recommendedName>
</protein>
<dbReference type="AlphaFoldDB" id="A0A1V6PGK5"/>
<evidence type="ECO:0000259" key="7">
    <source>
        <dbReference type="Pfam" id="PF04082"/>
    </source>
</evidence>
<dbReference type="STRING" id="69771.A0A1V6PGK5"/>
<dbReference type="InterPro" id="IPR051059">
    <property type="entry name" value="VerF-like"/>
</dbReference>
<organism evidence="8 9">
    <name type="scientific">Penicillium decumbens</name>
    <dbReference type="NCBI Taxonomy" id="69771"/>
    <lineage>
        <taxon>Eukaryota</taxon>
        <taxon>Fungi</taxon>
        <taxon>Dikarya</taxon>
        <taxon>Ascomycota</taxon>
        <taxon>Pezizomycotina</taxon>
        <taxon>Eurotiomycetes</taxon>
        <taxon>Eurotiomycetidae</taxon>
        <taxon>Eurotiales</taxon>
        <taxon>Aspergillaceae</taxon>
        <taxon>Penicillium</taxon>
    </lineage>
</organism>
<evidence type="ECO:0000256" key="4">
    <source>
        <dbReference type="ARBA" id="ARBA00022771"/>
    </source>
</evidence>
<keyword evidence="3" id="KW-0677">Repeat</keyword>
<keyword evidence="6" id="KW-0539">Nucleus</keyword>
<name>A0A1V6PGK5_PENDC</name>
<dbReference type="OMA" id="YMVCLYQ"/>
<evidence type="ECO:0000256" key="3">
    <source>
        <dbReference type="ARBA" id="ARBA00022737"/>
    </source>
</evidence>
<feature type="domain" description="Xylanolytic transcriptional activator regulatory" evidence="7">
    <location>
        <begin position="192"/>
        <end position="476"/>
    </location>
</feature>
<reference evidence="9" key="1">
    <citation type="journal article" date="2017" name="Nat. Microbiol.">
        <title>Global analysis of biosynthetic gene clusters reveals vast potential of secondary metabolite production in Penicillium species.</title>
        <authorList>
            <person name="Nielsen J.C."/>
            <person name="Grijseels S."/>
            <person name="Prigent S."/>
            <person name="Ji B."/>
            <person name="Dainat J."/>
            <person name="Nielsen K.F."/>
            <person name="Frisvad J.C."/>
            <person name="Workman M."/>
            <person name="Nielsen J."/>
        </authorList>
    </citation>
    <scope>NUCLEOTIDE SEQUENCE [LARGE SCALE GENOMIC DNA]</scope>
    <source>
        <strain evidence="9">IBT 11843</strain>
    </source>
</reference>
<evidence type="ECO:0000256" key="2">
    <source>
        <dbReference type="ARBA" id="ARBA00022723"/>
    </source>
</evidence>
<dbReference type="EMBL" id="MDYL01000005">
    <property type="protein sequence ID" value="OQD76165.1"/>
    <property type="molecule type" value="Genomic_DNA"/>
</dbReference>
<evidence type="ECO:0000313" key="8">
    <source>
        <dbReference type="EMBL" id="OQD76165.1"/>
    </source>
</evidence>
<proteinExistence type="predicted"/>
<dbReference type="CDD" id="cd12148">
    <property type="entry name" value="fungal_TF_MHR"/>
    <property type="match status" value="1"/>
</dbReference>
<keyword evidence="4" id="KW-0863">Zinc-finger</keyword>
<evidence type="ECO:0000256" key="1">
    <source>
        <dbReference type="ARBA" id="ARBA00004123"/>
    </source>
</evidence>
<sequence length="576" mass="64742">MTLPFGITSEDLQAFAANSLDDLFHSSALEQTTSSWPELLDPPSGQVDREDLSVTSGSHSLYFLDRFTSNTGLVSSFECGTQSQREHVASTLELEALHTMHADMPDQSVSSGFSLDTVPPLLDNLSDASTENCLPVNWLSDPLSLKTHEILLLIEEVVTIKPRNSAVTLDWSAALKNACLQFFSPRNLRKFLGMYWAIWHPNVNFVHRPTFDAISAKPALLAAMALMGACVSPDMPDNEDARTWLNCVEEIVFIDDDFNSDLSNSSSGSLAAHRRKIQILQAAYVVCLYQTWEGTDCSKSRIRRYRFATLVSTARDIGIATATHLNYAELARHEFEWKEYAAREELIRVFIWIFLLDTAFVIFNNLPPRLVIKEMRMHMASPEACFQAATADQCHNQIQLHLPASSYYWSISFRGAFESLSKSSLPPVMCQALADLGHLNLFALASGIHSQIFQYRSSVSTWQNLTPVRNTLSNWRSAWQLFSSTCFFGISPHVTVDDHHLVPETMWKRIGFSQFCHEYWLLANLMAERLIMIGNLQGSGSAALGEGPLDPILNKYDQTSMRQVNDLIMGFQTFQI</sequence>
<dbReference type="OrthoDB" id="654211at2759"/>
<dbReference type="GO" id="GO:0005634">
    <property type="term" value="C:nucleus"/>
    <property type="evidence" value="ECO:0007669"/>
    <property type="project" value="UniProtKB-SubCell"/>
</dbReference>
<dbReference type="PANTHER" id="PTHR40626">
    <property type="entry name" value="MIP31509P"/>
    <property type="match status" value="1"/>
</dbReference>
<dbReference type="GO" id="GO:0006351">
    <property type="term" value="P:DNA-templated transcription"/>
    <property type="evidence" value="ECO:0007669"/>
    <property type="project" value="InterPro"/>
</dbReference>
<keyword evidence="5" id="KW-0862">Zinc</keyword>
<dbReference type="GO" id="GO:0000978">
    <property type="term" value="F:RNA polymerase II cis-regulatory region sequence-specific DNA binding"/>
    <property type="evidence" value="ECO:0007669"/>
    <property type="project" value="InterPro"/>
</dbReference>
<dbReference type="Pfam" id="PF04082">
    <property type="entry name" value="Fungal_trans"/>
    <property type="match status" value="1"/>
</dbReference>
<keyword evidence="9" id="KW-1185">Reference proteome</keyword>
<keyword evidence="2" id="KW-0479">Metal-binding</keyword>
<dbReference type="GO" id="GO:0000981">
    <property type="term" value="F:DNA-binding transcription factor activity, RNA polymerase II-specific"/>
    <property type="evidence" value="ECO:0007669"/>
    <property type="project" value="InterPro"/>
</dbReference>
<dbReference type="GO" id="GO:0008270">
    <property type="term" value="F:zinc ion binding"/>
    <property type="evidence" value="ECO:0007669"/>
    <property type="project" value="UniProtKB-KW"/>
</dbReference>
<evidence type="ECO:0000256" key="6">
    <source>
        <dbReference type="ARBA" id="ARBA00023242"/>
    </source>
</evidence>
<dbReference type="Proteomes" id="UP000191522">
    <property type="component" value="Unassembled WGS sequence"/>
</dbReference>
<dbReference type="PANTHER" id="PTHR40626:SF3">
    <property type="entry name" value="TRANSCRIPTION FACTOR WITH C2H2 AND ZN(2)-CYS(6) DNA BINDING DOMAIN (EUROFUNG)-RELATED"/>
    <property type="match status" value="1"/>
</dbReference>
<evidence type="ECO:0000313" key="9">
    <source>
        <dbReference type="Proteomes" id="UP000191522"/>
    </source>
</evidence>
<dbReference type="InterPro" id="IPR007219">
    <property type="entry name" value="XnlR_reg_dom"/>
</dbReference>
<comment type="subcellular location">
    <subcellularLocation>
        <location evidence="1">Nucleus</location>
    </subcellularLocation>
</comment>
<comment type="caution">
    <text evidence="8">The sequence shown here is derived from an EMBL/GenBank/DDBJ whole genome shotgun (WGS) entry which is preliminary data.</text>
</comment>
<evidence type="ECO:0000256" key="5">
    <source>
        <dbReference type="ARBA" id="ARBA00022833"/>
    </source>
</evidence>
<gene>
    <name evidence="8" type="ORF">PENDEC_c005G07013</name>
</gene>